<keyword evidence="6 7" id="KW-0472">Membrane</keyword>
<dbReference type="PANTHER" id="PTHR30250:SF10">
    <property type="entry name" value="LIPOPOLYSACCHARIDE BIOSYNTHESIS PROTEIN WZXC"/>
    <property type="match status" value="1"/>
</dbReference>
<evidence type="ECO:0000256" key="6">
    <source>
        <dbReference type="ARBA" id="ARBA00023136"/>
    </source>
</evidence>
<protein>
    <submittedName>
        <fullName evidence="8">Oligosaccharide flippase family protein</fullName>
    </submittedName>
</protein>
<evidence type="ECO:0000256" key="5">
    <source>
        <dbReference type="ARBA" id="ARBA00022989"/>
    </source>
</evidence>
<proteinExistence type="inferred from homology"/>
<comment type="caution">
    <text evidence="8">The sequence shown here is derived from an EMBL/GenBank/DDBJ whole genome shotgun (WGS) entry which is preliminary data.</text>
</comment>
<keyword evidence="3" id="KW-1003">Cell membrane</keyword>
<keyword evidence="4 7" id="KW-0812">Transmembrane</keyword>
<feature type="transmembrane region" description="Helical" evidence="7">
    <location>
        <begin position="17"/>
        <end position="34"/>
    </location>
</feature>
<feature type="transmembrane region" description="Helical" evidence="7">
    <location>
        <begin position="77"/>
        <end position="100"/>
    </location>
</feature>
<gene>
    <name evidence="8" type="ORF">ACG00X_14150</name>
</gene>
<dbReference type="Pfam" id="PF13440">
    <property type="entry name" value="Polysacc_synt_3"/>
    <property type="match status" value="1"/>
</dbReference>
<evidence type="ECO:0000313" key="8">
    <source>
        <dbReference type="EMBL" id="MFG6457979.1"/>
    </source>
</evidence>
<feature type="transmembrane region" description="Helical" evidence="7">
    <location>
        <begin position="443"/>
        <end position="469"/>
    </location>
</feature>
<feature type="transmembrane region" description="Helical" evidence="7">
    <location>
        <begin position="112"/>
        <end position="133"/>
    </location>
</feature>
<comment type="subcellular location">
    <subcellularLocation>
        <location evidence="1">Cell membrane</location>
        <topology evidence="1">Multi-pass membrane protein</topology>
    </subcellularLocation>
</comment>
<accession>A0ABW7G7Q8</accession>
<feature type="transmembrane region" description="Helical" evidence="7">
    <location>
        <begin position="324"/>
        <end position="344"/>
    </location>
</feature>
<evidence type="ECO:0000256" key="3">
    <source>
        <dbReference type="ARBA" id="ARBA00022475"/>
    </source>
</evidence>
<name>A0ABW7G7Q8_9BURK</name>
<dbReference type="Proteomes" id="UP001606305">
    <property type="component" value="Unassembled WGS sequence"/>
</dbReference>
<evidence type="ECO:0000313" key="9">
    <source>
        <dbReference type="Proteomes" id="UP001606305"/>
    </source>
</evidence>
<feature type="transmembrane region" description="Helical" evidence="7">
    <location>
        <begin position="170"/>
        <end position="192"/>
    </location>
</feature>
<keyword evidence="5 7" id="KW-1133">Transmembrane helix</keyword>
<sequence length="485" mass="50460">MAQSVTRSLLFSFLDRYASLAITILSSLVIARLLKPAEIGTFSVAMVFISLLSTMRDLGIGAYLIQEKELTPARLRTAWGVQLTMGLSCSLLVALLSAPLAGYFHEPVLRDLLLVIACNFLVIPFGALNYALLVRDMRFDAIAMVRLSQTVAIAGVSIGTAYAGHGALSLAYGNLAGVSVAAIAGIALRKGAPWLPAFTELRRVLNVGATMTVSSLFSAAATSAPEFLLGKLQSMASVGYYSRANGLIAMVNRLLTDATYPVAEAKFAALSRGGESCAPAFLTALAYLLAVGWPMCAFLALMAEPLVLLMYGSQWVDSITPTRILGVSALLTLWTTVCQAALVATGHNRLVMRGNVLQALFTGLAAAAAGAFGVTAMCVALVVASLLSGLVWLKLAQGSIGFKWQDLHRILANSALITAAVALAAGAGLAGGHWLALNAVAQLAVAVVLGASAGLAALVITGHPLATLLRSFAASRLGRRRSEGA</sequence>
<dbReference type="RefSeq" id="WP_394488835.1">
    <property type="nucleotide sequence ID" value="NZ_JBIGIA010000010.1"/>
</dbReference>
<evidence type="ECO:0000256" key="2">
    <source>
        <dbReference type="ARBA" id="ARBA00007430"/>
    </source>
</evidence>
<feature type="transmembrane region" description="Helical" evidence="7">
    <location>
        <begin position="40"/>
        <end position="65"/>
    </location>
</feature>
<dbReference type="EMBL" id="JBIGIA010000010">
    <property type="protein sequence ID" value="MFG6457979.1"/>
    <property type="molecule type" value="Genomic_DNA"/>
</dbReference>
<feature type="transmembrane region" description="Helical" evidence="7">
    <location>
        <begin position="414"/>
        <end position="437"/>
    </location>
</feature>
<evidence type="ECO:0000256" key="4">
    <source>
        <dbReference type="ARBA" id="ARBA00022692"/>
    </source>
</evidence>
<evidence type="ECO:0000256" key="1">
    <source>
        <dbReference type="ARBA" id="ARBA00004651"/>
    </source>
</evidence>
<dbReference type="PANTHER" id="PTHR30250">
    <property type="entry name" value="PST FAMILY PREDICTED COLANIC ACID TRANSPORTER"/>
    <property type="match status" value="1"/>
</dbReference>
<comment type="similarity">
    <text evidence="2">Belongs to the polysaccharide synthase family.</text>
</comment>
<dbReference type="InterPro" id="IPR050833">
    <property type="entry name" value="Poly_Biosynth_Transport"/>
</dbReference>
<evidence type="ECO:0000256" key="7">
    <source>
        <dbReference type="SAM" id="Phobius"/>
    </source>
</evidence>
<keyword evidence="9" id="KW-1185">Reference proteome</keyword>
<feature type="transmembrane region" description="Helical" evidence="7">
    <location>
        <begin position="280"/>
        <end position="303"/>
    </location>
</feature>
<organism evidence="8 9">
    <name type="scientific">Pelomonas nitida</name>
    <dbReference type="NCBI Taxonomy" id="3299027"/>
    <lineage>
        <taxon>Bacteria</taxon>
        <taxon>Pseudomonadati</taxon>
        <taxon>Pseudomonadota</taxon>
        <taxon>Betaproteobacteria</taxon>
        <taxon>Burkholderiales</taxon>
        <taxon>Sphaerotilaceae</taxon>
        <taxon>Roseateles</taxon>
    </lineage>
</organism>
<reference evidence="8 9" key="1">
    <citation type="submission" date="2024-09" db="EMBL/GenBank/DDBJ databases">
        <title>Novel species of the genus Pelomonas and Roseateles isolated from streams.</title>
        <authorList>
            <person name="Lu H."/>
        </authorList>
    </citation>
    <scope>NUCLEOTIDE SEQUENCE [LARGE SCALE GENOMIC DNA]</scope>
    <source>
        <strain evidence="8 9">BYS96W</strain>
    </source>
</reference>
<feature type="transmembrane region" description="Helical" evidence="7">
    <location>
        <begin position="364"/>
        <end position="393"/>
    </location>
</feature>